<evidence type="ECO:0000313" key="7">
    <source>
        <dbReference type="EMBL" id="KAF5318983.1"/>
    </source>
</evidence>
<evidence type="ECO:0000259" key="6">
    <source>
        <dbReference type="Pfam" id="PF05699"/>
    </source>
</evidence>
<reference evidence="7 8" key="1">
    <citation type="journal article" date="2020" name="ISME J.">
        <title>Uncovering the hidden diversity of litter-decomposition mechanisms in mushroom-forming fungi.</title>
        <authorList>
            <person name="Floudas D."/>
            <person name="Bentzer J."/>
            <person name="Ahren D."/>
            <person name="Johansson T."/>
            <person name="Persson P."/>
            <person name="Tunlid A."/>
        </authorList>
    </citation>
    <scope>NUCLEOTIDE SEQUENCE [LARGE SCALE GENOMIC DNA]</scope>
    <source>
        <strain evidence="7 8">CBS 291.85</strain>
    </source>
</reference>
<dbReference type="InterPro" id="IPR052035">
    <property type="entry name" value="ZnF_BED_domain_contain"/>
</dbReference>
<dbReference type="SUPFAM" id="SSF53098">
    <property type="entry name" value="Ribonuclease H-like"/>
    <property type="match status" value="1"/>
</dbReference>
<dbReference type="GO" id="GO:0005634">
    <property type="term" value="C:nucleus"/>
    <property type="evidence" value="ECO:0007669"/>
    <property type="project" value="UniProtKB-SubCell"/>
</dbReference>
<protein>
    <recommendedName>
        <fullName evidence="6">HAT C-terminal dimerisation domain-containing protein</fullName>
    </recommendedName>
</protein>
<keyword evidence="3" id="KW-0863">Zinc-finger</keyword>
<dbReference type="PANTHER" id="PTHR46481">
    <property type="entry name" value="ZINC FINGER BED DOMAIN-CONTAINING PROTEIN 4"/>
    <property type="match status" value="1"/>
</dbReference>
<evidence type="ECO:0000256" key="2">
    <source>
        <dbReference type="ARBA" id="ARBA00022723"/>
    </source>
</evidence>
<dbReference type="PANTHER" id="PTHR46481:SF10">
    <property type="entry name" value="ZINC FINGER BED DOMAIN-CONTAINING PROTEIN 39"/>
    <property type="match status" value="1"/>
</dbReference>
<keyword evidence="8" id="KW-1185">Reference proteome</keyword>
<sequence>MLRKIVRHVRSSPQRRKTWLQEAKQTTASALRMLPPGQQRWHLMLILDVKTRWSSTHQMLPLPIPHRQLIPTFAKDKELRKFELSESDWSSLKLVSEWLKAFRSATTEMSSTKRLMLSKTLAMFRGLQEKVRGIIAELLHGADPTLRRGLIDAHIKLSDYYYKFDESRYYTWAALLDPRISYEALVKDYRREPDLLDDIRTAKNNLATHFEENYASLESDNPTNENNTPPVIIDGSPQKINFLERYSSYSAAQTLPKDELDEYFRFTSHPSKMTVDPLEWWHARHDQFPNLYRLACDVLCIPG</sequence>
<dbReference type="Pfam" id="PF05699">
    <property type="entry name" value="Dimer_Tnp_hAT"/>
    <property type="match status" value="1"/>
</dbReference>
<dbReference type="InterPro" id="IPR012337">
    <property type="entry name" value="RNaseH-like_sf"/>
</dbReference>
<keyword evidence="4" id="KW-0862">Zinc</keyword>
<organism evidence="7 8">
    <name type="scientific">Tetrapyrgos nigripes</name>
    <dbReference type="NCBI Taxonomy" id="182062"/>
    <lineage>
        <taxon>Eukaryota</taxon>
        <taxon>Fungi</taxon>
        <taxon>Dikarya</taxon>
        <taxon>Basidiomycota</taxon>
        <taxon>Agaricomycotina</taxon>
        <taxon>Agaricomycetes</taxon>
        <taxon>Agaricomycetidae</taxon>
        <taxon>Agaricales</taxon>
        <taxon>Marasmiineae</taxon>
        <taxon>Marasmiaceae</taxon>
        <taxon>Tetrapyrgos</taxon>
    </lineage>
</organism>
<evidence type="ECO:0000256" key="1">
    <source>
        <dbReference type="ARBA" id="ARBA00004123"/>
    </source>
</evidence>
<evidence type="ECO:0000256" key="4">
    <source>
        <dbReference type="ARBA" id="ARBA00022833"/>
    </source>
</evidence>
<dbReference type="InterPro" id="IPR008906">
    <property type="entry name" value="HATC_C_dom"/>
</dbReference>
<keyword evidence="2" id="KW-0479">Metal-binding</keyword>
<dbReference type="OrthoDB" id="1607513at2759"/>
<dbReference type="GO" id="GO:0046983">
    <property type="term" value="F:protein dimerization activity"/>
    <property type="evidence" value="ECO:0007669"/>
    <property type="project" value="InterPro"/>
</dbReference>
<dbReference type="Proteomes" id="UP000559256">
    <property type="component" value="Unassembled WGS sequence"/>
</dbReference>
<comment type="caution">
    <text evidence="7">The sequence shown here is derived from an EMBL/GenBank/DDBJ whole genome shotgun (WGS) entry which is preliminary data.</text>
</comment>
<proteinExistence type="predicted"/>
<dbReference type="GO" id="GO:0008270">
    <property type="term" value="F:zinc ion binding"/>
    <property type="evidence" value="ECO:0007669"/>
    <property type="project" value="UniProtKB-KW"/>
</dbReference>
<feature type="domain" description="HAT C-terminal dimerisation" evidence="6">
    <location>
        <begin position="259"/>
        <end position="302"/>
    </location>
</feature>
<comment type="subcellular location">
    <subcellularLocation>
        <location evidence="1">Nucleus</location>
    </subcellularLocation>
</comment>
<keyword evidence="5" id="KW-0539">Nucleus</keyword>
<accession>A0A8H5BAP8</accession>
<dbReference type="EMBL" id="JAACJM010000437">
    <property type="protein sequence ID" value="KAF5318983.1"/>
    <property type="molecule type" value="Genomic_DNA"/>
</dbReference>
<evidence type="ECO:0000256" key="3">
    <source>
        <dbReference type="ARBA" id="ARBA00022771"/>
    </source>
</evidence>
<gene>
    <name evidence="7" type="ORF">D9758_018834</name>
</gene>
<evidence type="ECO:0000313" key="8">
    <source>
        <dbReference type="Proteomes" id="UP000559256"/>
    </source>
</evidence>
<name>A0A8H5BAP8_9AGAR</name>
<feature type="non-terminal residue" evidence="7">
    <location>
        <position position="303"/>
    </location>
</feature>
<dbReference type="AlphaFoldDB" id="A0A8H5BAP8"/>
<evidence type="ECO:0000256" key="5">
    <source>
        <dbReference type="ARBA" id="ARBA00023242"/>
    </source>
</evidence>